<comment type="caution">
    <text evidence="8">The sequence shown here is derived from an EMBL/GenBank/DDBJ whole genome shotgun (WGS) entry which is preliminary data.</text>
</comment>
<dbReference type="SUPFAM" id="SSF50346">
    <property type="entry name" value="PRC-barrel domain"/>
    <property type="match status" value="1"/>
</dbReference>
<keyword evidence="1 5" id="KW-0963">Cytoplasm</keyword>
<feature type="domain" description="Ribosome maturation factor RimM PRC barrel" evidence="7">
    <location>
        <begin position="99"/>
        <end position="161"/>
    </location>
</feature>
<dbReference type="HAMAP" id="MF_00014">
    <property type="entry name" value="Ribosome_mat_RimM"/>
    <property type="match status" value="1"/>
</dbReference>
<dbReference type="GeneID" id="66487006"/>
<dbReference type="OrthoDB" id="9810331at2"/>
<evidence type="ECO:0000259" key="6">
    <source>
        <dbReference type="Pfam" id="PF01782"/>
    </source>
</evidence>
<protein>
    <recommendedName>
        <fullName evidence="5">Ribosome maturation factor RimM</fullName>
    </recommendedName>
</protein>
<dbReference type="PANTHER" id="PTHR33692">
    <property type="entry name" value="RIBOSOME MATURATION FACTOR RIMM"/>
    <property type="match status" value="1"/>
</dbReference>
<evidence type="ECO:0000256" key="5">
    <source>
        <dbReference type="HAMAP-Rule" id="MF_00014"/>
    </source>
</evidence>
<dbReference type="EMBL" id="ALNZ01000010">
    <property type="protein sequence ID" value="EKV58008.1"/>
    <property type="molecule type" value="Genomic_DNA"/>
</dbReference>
<dbReference type="Gene3D" id="2.40.30.60">
    <property type="entry name" value="RimM"/>
    <property type="match status" value="1"/>
</dbReference>
<dbReference type="Proteomes" id="UP000011663">
    <property type="component" value="Unassembled WGS sequence"/>
</dbReference>
<organism evidence="8 9">
    <name type="scientific">Brachyspira hampsonii 30446</name>
    <dbReference type="NCBI Taxonomy" id="1289135"/>
    <lineage>
        <taxon>Bacteria</taxon>
        <taxon>Pseudomonadati</taxon>
        <taxon>Spirochaetota</taxon>
        <taxon>Spirochaetia</taxon>
        <taxon>Brachyspirales</taxon>
        <taxon>Brachyspiraceae</taxon>
        <taxon>Brachyspira</taxon>
    </lineage>
</organism>
<reference evidence="8 9" key="1">
    <citation type="submission" date="2012-07" db="EMBL/GenBank/DDBJ databases">
        <title>Genome sequence of Brachyspira sp. 30446, isolated from a pig with mucohaemorrhagic colitis.</title>
        <authorList>
            <person name="Rubin J.E."/>
            <person name="Fernando C."/>
            <person name="Harding J.C.S."/>
            <person name="Hill J.E."/>
        </authorList>
    </citation>
    <scope>NUCLEOTIDE SEQUENCE [LARGE SCALE GENOMIC DNA]</scope>
    <source>
        <strain evidence="8 9">30446</strain>
    </source>
</reference>
<accession>A0A2U4EXM3</accession>
<dbReference type="GO" id="GO:0043022">
    <property type="term" value="F:ribosome binding"/>
    <property type="evidence" value="ECO:0007669"/>
    <property type="project" value="InterPro"/>
</dbReference>
<dbReference type="GO" id="GO:0006364">
    <property type="term" value="P:rRNA processing"/>
    <property type="evidence" value="ECO:0007669"/>
    <property type="project" value="UniProtKB-UniRule"/>
</dbReference>
<dbReference type="GO" id="GO:0005840">
    <property type="term" value="C:ribosome"/>
    <property type="evidence" value="ECO:0007669"/>
    <property type="project" value="InterPro"/>
</dbReference>
<dbReference type="Pfam" id="PF01782">
    <property type="entry name" value="RimM"/>
    <property type="match status" value="1"/>
</dbReference>
<comment type="subunit">
    <text evidence="5">Binds ribosomal protein uS19.</text>
</comment>
<proteinExistence type="inferred from homology"/>
<dbReference type="GO" id="GO:0042274">
    <property type="term" value="P:ribosomal small subunit biogenesis"/>
    <property type="evidence" value="ECO:0007669"/>
    <property type="project" value="UniProtKB-UniRule"/>
</dbReference>
<evidence type="ECO:0000313" key="8">
    <source>
        <dbReference type="EMBL" id="EKV58008.1"/>
    </source>
</evidence>
<dbReference type="PANTHER" id="PTHR33692:SF1">
    <property type="entry name" value="RIBOSOME MATURATION FACTOR RIMM"/>
    <property type="match status" value="1"/>
</dbReference>
<dbReference type="STRING" id="1289135.A966_02726"/>
<dbReference type="AlphaFoldDB" id="A0A2U4EXM3"/>
<dbReference type="GO" id="GO:0005737">
    <property type="term" value="C:cytoplasm"/>
    <property type="evidence" value="ECO:0007669"/>
    <property type="project" value="UniProtKB-SubCell"/>
</dbReference>
<comment type="subcellular location">
    <subcellularLocation>
        <location evidence="5">Cytoplasm</location>
    </subcellularLocation>
</comment>
<feature type="domain" description="RimM N-terminal" evidence="6">
    <location>
        <begin position="6"/>
        <end position="85"/>
    </location>
</feature>
<evidence type="ECO:0000256" key="4">
    <source>
        <dbReference type="ARBA" id="ARBA00023186"/>
    </source>
</evidence>
<evidence type="ECO:0000256" key="1">
    <source>
        <dbReference type="ARBA" id="ARBA00022490"/>
    </source>
</evidence>
<keyword evidence="2 5" id="KW-0690">Ribosome biogenesis</keyword>
<keyword evidence="4 5" id="KW-0143">Chaperone</keyword>
<dbReference type="InterPro" id="IPR036976">
    <property type="entry name" value="RimM_N_sf"/>
</dbReference>
<evidence type="ECO:0000259" key="7">
    <source>
        <dbReference type="Pfam" id="PF24986"/>
    </source>
</evidence>
<dbReference type="NCBIfam" id="TIGR02273">
    <property type="entry name" value="16S_RimM"/>
    <property type="match status" value="1"/>
</dbReference>
<dbReference type="InterPro" id="IPR002676">
    <property type="entry name" value="RimM_N"/>
</dbReference>
<gene>
    <name evidence="5" type="primary">rimM</name>
    <name evidence="8" type="ORF">A966_02726</name>
</gene>
<dbReference type="InterPro" id="IPR011961">
    <property type="entry name" value="RimM"/>
</dbReference>
<sequence>MIFFYGKITGLHGLKGEVEIAFSDKSYFTSLPILNKDTPVIIDNQTFTLLNVKKKNKSFVFLLKDINTIEEAKKLIGLDIFVDSSYLPQLDDDTFYEAELIGYKIIDNDDNIYGEITDVYSLPSNYVFEIKLAENGNIVSIPFVHAYFGKADKANKSIQIIQKPIFDDD</sequence>
<dbReference type="InterPro" id="IPR011033">
    <property type="entry name" value="PRC_barrel-like_sf"/>
</dbReference>
<comment type="function">
    <text evidence="5">An accessory protein needed during the final step in the assembly of 30S ribosomal subunit, possibly for assembly of the head region. Essential for efficient processing of 16S rRNA. May be needed both before and after RbfA during the maturation of 16S rRNA. It has affinity for free ribosomal 30S subunits but not for 70S ribosomes.</text>
</comment>
<dbReference type="Gene3D" id="2.30.30.240">
    <property type="entry name" value="PRC-barrel domain"/>
    <property type="match status" value="1"/>
</dbReference>
<dbReference type="InterPro" id="IPR009000">
    <property type="entry name" value="Transl_B-barrel_sf"/>
</dbReference>
<comment type="similarity">
    <text evidence="5">Belongs to the RimM family.</text>
</comment>
<evidence type="ECO:0000256" key="2">
    <source>
        <dbReference type="ARBA" id="ARBA00022517"/>
    </source>
</evidence>
<name>A0A2U4EXM3_9SPIR</name>
<evidence type="ECO:0000256" key="3">
    <source>
        <dbReference type="ARBA" id="ARBA00022552"/>
    </source>
</evidence>
<dbReference type="RefSeq" id="WP_008722101.1">
    <property type="nucleotide sequence ID" value="NZ_JH994110.1"/>
</dbReference>
<comment type="domain">
    <text evidence="5">The PRC barrel domain binds ribosomal protein uS19.</text>
</comment>
<keyword evidence="3 5" id="KW-0698">rRNA processing</keyword>
<dbReference type="InterPro" id="IPR056792">
    <property type="entry name" value="PRC_RimM"/>
</dbReference>
<evidence type="ECO:0000313" key="9">
    <source>
        <dbReference type="Proteomes" id="UP000011663"/>
    </source>
</evidence>
<dbReference type="Pfam" id="PF24986">
    <property type="entry name" value="PRC_RimM"/>
    <property type="match status" value="1"/>
</dbReference>
<dbReference type="SUPFAM" id="SSF50447">
    <property type="entry name" value="Translation proteins"/>
    <property type="match status" value="1"/>
</dbReference>